<dbReference type="STRING" id="28442.SAMN05443574_102109"/>
<feature type="region of interest" description="Disordered" evidence="1">
    <location>
        <begin position="1"/>
        <end position="46"/>
    </location>
</feature>
<proteinExistence type="predicted"/>
<dbReference type="Proteomes" id="UP000182573">
    <property type="component" value="Unassembled WGS sequence"/>
</dbReference>
<protein>
    <submittedName>
        <fullName evidence="2">Uncharacterized protein</fullName>
    </submittedName>
</protein>
<sequence length="68" mass="7537">MRRSMRCNHHKPVSPPTHHPPIVGYEPVGLPTHHPPTVGWPRTDSPTSFVHNVTQVGLSGLLLSQETE</sequence>
<reference evidence="2 3" key="1">
    <citation type="submission" date="2016-10" db="EMBL/GenBank/DDBJ databases">
        <authorList>
            <person name="de Groot N.N."/>
        </authorList>
    </citation>
    <scope>NUCLEOTIDE SEQUENCE [LARGE SCALE GENOMIC DNA]</scope>
    <source>
        <strain evidence="2 3">DSM 3756</strain>
    </source>
</reference>
<organism evidence="2 3">
    <name type="scientific">Haloarcula vallismortis</name>
    <name type="common">Halobacterium vallismortis</name>
    <dbReference type="NCBI Taxonomy" id="28442"/>
    <lineage>
        <taxon>Archaea</taxon>
        <taxon>Methanobacteriati</taxon>
        <taxon>Methanobacteriota</taxon>
        <taxon>Stenosarchaea group</taxon>
        <taxon>Halobacteria</taxon>
        <taxon>Halobacteriales</taxon>
        <taxon>Haloarculaceae</taxon>
        <taxon>Haloarcula</taxon>
    </lineage>
</organism>
<name>A0A1H2RY70_HALVA</name>
<gene>
    <name evidence="2" type="ORF">SAMN05443574_102109</name>
</gene>
<dbReference type="EMBL" id="FNOF01000002">
    <property type="protein sequence ID" value="SDW24431.1"/>
    <property type="molecule type" value="Genomic_DNA"/>
</dbReference>
<evidence type="ECO:0000313" key="3">
    <source>
        <dbReference type="Proteomes" id="UP000182573"/>
    </source>
</evidence>
<feature type="compositionally biased region" description="Basic residues" evidence="1">
    <location>
        <begin position="1"/>
        <end position="12"/>
    </location>
</feature>
<accession>A0A1H2RY70</accession>
<evidence type="ECO:0000313" key="2">
    <source>
        <dbReference type="EMBL" id="SDW24431.1"/>
    </source>
</evidence>
<dbReference type="AlphaFoldDB" id="A0A1H2RY70"/>
<evidence type="ECO:0000256" key="1">
    <source>
        <dbReference type="SAM" id="MobiDB-lite"/>
    </source>
</evidence>